<dbReference type="Proteomes" id="UP000178515">
    <property type="component" value="Unassembled WGS sequence"/>
</dbReference>
<dbReference type="Pfam" id="PF01327">
    <property type="entry name" value="Pep_deformylase"/>
    <property type="match status" value="1"/>
</dbReference>
<dbReference type="SUPFAM" id="SSF56420">
    <property type="entry name" value="Peptide deformylase"/>
    <property type="match status" value="1"/>
</dbReference>
<dbReference type="InterPro" id="IPR036821">
    <property type="entry name" value="Peptide_deformylase_sf"/>
</dbReference>
<evidence type="ECO:0000256" key="1">
    <source>
        <dbReference type="ARBA" id="ARBA00010759"/>
    </source>
</evidence>
<keyword evidence="2" id="KW-0378">Hydrolase</keyword>
<comment type="catalytic activity">
    <reaction evidence="2">
        <text>N-terminal N-formyl-L-methionyl-[peptide] + H2O = N-terminal L-methionyl-[peptide] + formate</text>
        <dbReference type="Rhea" id="RHEA:24420"/>
        <dbReference type="Rhea" id="RHEA-COMP:10639"/>
        <dbReference type="Rhea" id="RHEA-COMP:10640"/>
        <dbReference type="ChEBI" id="CHEBI:15377"/>
        <dbReference type="ChEBI" id="CHEBI:15740"/>
        <dbReference type="ChEBI" id="CHEBI:49298"/>
        <dbReference type="ChEBI" id="CHEBI:64731"/>
        <dbReference type="EC" id="3.5.1.88"/>
    </reaction>
</comment>
<feature type="binding site" evidence="2">
    <location>
        <position position="94"/>
    </location>
    <ligand>
        <name>Fe cation</name>
        <dbReference type="ChEBI" id="CHEBI:24875"/>
    </ligand>
</feature>
<dbReference type="EMBL" id="MHIX01000002">
    <property type="protein sequence ID" value="OGY60209.1"/>
    <property type="molecule type" value="Genomic_DNA"/>
</dbReference>
<evidence type="ECO:0000313" key="3">
    <source>
        <dbReference type="EMBL" id="OGY60209.1"/>
    </source>
</evidence>
<dbReference type="PANTHER" id="PTHR10458">
    <property type="entry name" value="PEPTIDE DEFORMYLASE"/>
    <property type="match status" value="1"/>
</dbReference>
<dbReference type="EC" id="3.5.1.88" evidence="2"/>
<gene>
    <name evidence="2" type="primary">def</name>
    <name evidence="3" type="ORF">A3F24_00530</name>
</gene>
<dbReference type="NCBIfam" id="TIGR00079">
    <property type="entry name" value="pept_deformyl"/>
    <property type="match status" value="1"/>
</dbReference>
<comment type="function">
    <text evidence="2">Removes the formyl group from the N-terminal Met of newly synthesized proteins. Requires at least a dipeptide for an efficient rate of reaction. N-terminal L-methionine is a prerequisite for activity but the enzyme has broad specificity at other positions.</text>
</comment>
<comment type="caution">
    <text evidence="3">The sequence shown here is derived from an EMBL/GenBank/DDBJ whole genome shotgun (WGS) entry which is preliminary data.</text>
</comment>
<protein>
    <recommendedName>
        <fullName evidence="2">Peptide deformylase</fullName>
        <shortName evidence="2">PDF</shortName>
        <ecNumber evidence="2">3.5.1.88</ecNumber>
    </recommendedName>
    <alternativeName>
        <fullName evidence="2">Polypeptide deformylase</fullName>
    </alternativeName>
</protein>
<organism evidence="3 4">
    <name type="scientific">Candidatus Colwellbacteria bacterium RIFCSPHIGHO2_12_FULL_44_17</name>
    <dbReference type="NCBI Taxonomy" id="1797689"/>
    <lineage>
        <taxon>Bacteria</taxon>
        <taxon>Candidatus Colwelliibacteriota</taxon>
    </lineage>
</organism>
<dbReference type="Gene3D" id="3.90.45.10">
    <property type="entry name" value="Peptide deformylase"/>
    <property type="match status" value="1"/>
</dbReference>
<dbReference type="NCBIfam" id="NF001159">
    <property type="entry name" value="PRK00150.1-3"/>
    <property type="match status" value="1"/>
</dbReference>
<dbReference type="CDD" id="cd00487">
    <property type="entry name" value="Pep_deformylase"/>
    <property type="match status" value="1"/>
</dbReference>
<dbReference type="GO" id="GO:0006412">
    <property type="term" value="P:translation"/>
    <property type="evidence" value="ECO:0007669"/>
    <property type="project" value="UniProtKB-UniRule"/>
</dbReference>
<evidence type="ECO:0000256" key="2">
    <source>
        <dbReference type="HAMAP-Rule" id="MF_00163"/>
    </source>
</evidence>
<comment type="similarity">
    <text evidence="1 2">Belongs to the polypeptide deformylase family.</text>
</comment>
<evidence type="ECO:0000313" key="4">
    <source>
        <dbReference type="Proteomes" id="UP000178515"/>
    </source>
</evidence>
<dbReference type="PANTHER" id="PTHR10458:SF22">
    <property type="entry name" value="PEPTIDE DEFORMYLASE"/>
    <property type="match status" value="1"/>
</dbReference>
<reference evidence="3 4" key="1">
    <citation type="journal article" date="2016" name="Nat. Commun.">
        <title>Thousands of microbial genomes shed light on interconnected biogeochemical processes in an aquifer system.</title>
        <authorList>
            <person name="Anantharaman K."/>
            <person name="Brown C.T."/>
            <person name="Hug L.A."/>
            <person name="Sharon I."/>
            <person name="Castelle C.J."/>
            <person name="Probst A.J."/>
            <person name="Thomas B.C."/>
            <person name="Singh A."/>
            <person name="Wilkins M.J."/>
            <person name="Karaoz U."/>
            <person name="Brodie E.L."/>
            <person name="Williams K.H."/>
            <person name="Hubbard S.S."/>
            <person name="Banfield J.F."/>
        </authorList>
    </citation>
    <scope>NUCLEOTIDE SEQUENCE [LARGE SCALE GENOMIC DNA]</scope>
</reference>
<feature type="binding site" evidence="2">
    <location>
        <position position="140"/>
    </location>
    <ligand>
        <name>Fe cation</name>
        <dbReference type="ChEBI" id="CHEBI:24875"/>
    </ligand>
</feature>
<dbReference type="STRING" id="1797689.A3F24_00530"/>
<proteinExistence type="inferred from homology"/>
<accession>A0A1G1Z6Z8</accession>
<keyword evidence="2" id="KW-0479">Metal-binding</keyword>
<dbReference type="AlphaFoldDB" id="A0A1G1Z6Z8"/>
<dbReference type="HAMAP" id="MF_00163">
    <property type="entry name" value="Pep_deformylase"/>
    <property type="match status" value="1"/>
</dbReference>
<dbReference type="GO" id="GO:0042586">
    <property type="term" value="F:peptide deformylase activity"/>
    <property type="evidence" value="ECO:0007669"/>
    <property type="project" value="UniProtKB-UniRule"/>
</dbReference>
<dbReference type="PIRSF" id="PIRSF004749">
    <property type="entry name" value="Pep_def"/>
    <property type="match status" value="1"/>
</dbReference>
<dbReference type="PRINTS" id="PR01576">
    <property type="entry name" value="PDEFORMYLASE"/>
</dbReference>
<keyword evidence="2" id="KW-0648">Protein biosynthesis</keyword>
<feature type="active site" evidence="2">
    <location>
        <position position="137"/>
    </location>
</feature>
<dbReference type="GO" id="GO:0046872">
    <property type="term" value="F:metal ion binding"/>
    <property type="evidence" value="ECO:0007669"/>
    <property type="project" value="UniProtKB-KW"/>
</dbReference>
<sequence length="150" mass="17112">MERIFQIHSKQDEKFLRRKVADFDFKAFTKKEINTLIKQMRVIMEAANGVGLSANQIGLTMNVFVAKDDKKFYAIFNASISKPSKTTVEFEEGCLSVPGTFASVLRPEKVILTGYDKNGKKLKIKAWGFLARVFQHEVDHLNGKLFIDHL</sequence>
<feature type="binding site" evidence="2">
    <location>
        <position position="136"/>
    </location>
    <ligand>
        <name>Fe cation</name>
        <dbReference type="ChEBI" id="CHEBI:24875"/>
    </ligand>
</feature>
<name>A0A1G1Z6Z8_9BACT</name>
<dbReference type="InterPro" id="IPR023635">
    <property type="entry name" value="Peptide_deformylase"/>
</dbReference>
<keyword evidence="2" id="KW-0408">Iron</keyword>
<comment type="cofactor">
    <cofactor evidence="2">
        <name>Fe(2+)</name>
        <dbReference type="ChEBI" id="CHEBI:29033"/>
    </cofactor>
    <text evidence="2">Binds 1 Fe(2+) ion.</text>
</comment>